<dbReference type="CDD" id="cd04301">
    <property type="entry name" value="NAT_SF"/>
    <property type="match status" value="1"/>
</dbReference>
<reference evidence="4 5" key="1">
    <citation type="submission" date="2019-05" db="EMBL/GenBank/DDBJ databases">
        <title>Flagellimonas sp. AsT0115, sp. nov., isolated from a marine red algae, Asparagopsis taxiformis.</title>
        <authorList>
            <person name="Kim J."/>
            <person name="Jeong S.E."/>
            <person name="Jeon C.O."/>
        </authorList>
    </citation>
    <scope>NUCLEOTIDE SEQUENCE [LARGE SCALE GENOMIC DNA]</scope>
    <source>
        <strain evidence="4 5">AsT0115</strain>
    </source>
</reference>
<evidence type="ECO:0000256" key="2">
    <source>
        <dbReference type="ARBA" id="ARBA00023315"/>
    </source>
</evidence>
<name>A0ABY2WJQ0_9FLAO</name>
<dbReference type="Gene3D" id="3.20.20.150">
    <property type="entry name" value="Divalent-metal-dependent TIM barrel enzymes"/>
    <property type="match status" value="1"/>
</dbReference>
<accession>A0ABY2WJQ0</accession>
<gene>
    <name evidence="4" type="ORF">FGG15_12795</name>
</gene>
<dbReference type="InterPro" id="IPR036237">
    <property type="entry name" value="Xyl_isomerase-like_sf"/>
</dbReference>
<evidence type="ECO:0000313" key="5">
    <source>
        <dbReference type="Proteomes" id="UP000751614"/>
    </source>
</evidence>
<dbReference type="SUPFAM" id="SSF55729">
    <property type="entry name" value="Acyl-CoA N-acyltransferases (Nat)"/>
    <property type="match status" value="1"/>
</dbReference>
<dbReference type="PROSITE" id="PS51186">
    <property type="entry name" value="GNAT"/>
    <property type="match status" value="1"/>
</dbReference>
<keyword evidence="5" id="KW-1185">Reference proteome</keyword>
<evidence type="ECO:0000256" key="1">
    <source>
        <dbReference type="ARBA" id="ARBA00022679"/>
    </source>
</evidence>
<organism evidence="4 5">
    <name type="scientific">Flagellimonas algicola</name>
    <dbReference type="NCBI Taxonomy" id="2583815"/>
    <lineage>
        <taxon>Bacteria</taxon>
        <taxon>Pseudomonadati</taxon>
        <taxon>Bacteroidota</taxon>
        <taxon>Flavobacteriia</taxon>
        <taxon>Flavobacteriales</taxon>
        <taxon>Flavobacteriaceae</taxon>
        <taxon>Flagellimonas</taxon>
    </lineage>
</organism>
<keyword evidence="1" id="KW-0808">Transferase</keyword>
<dbReference type="InterPro" id="IPR000182">
    <property type="entry name" value="GNAT_dom"/>
</dbReference>
<dbReference type="RefSeq" id="WP_138836820.1">
    <property type="nucleotide sequence ID" value="NZ_VCNI01000002.1"/>
</dbReference>
<dbReference type="EMBL" id="VCNI01000002">
    <property type="protein sequence ID" value="TMU55060.1"/>
    <property type="molecule type" value="Genomic_DNA"/>
</dbReference>
<evidence type="ECO:0000259" key="3">
    <source>
        <dbReference type="PROSITE" id="PS51186"/>
    </source>
</evidence>
<comment type="caution">
    <text evidence="4">The sequence shown here is derived from an EMBL/GenBank/DDBJ whole genome shotgun (WGS) entry which is preliminary data.</text>
</comment>
<dbReference type="InterPro" id="IPR013022">
    <property type="entry name" value="Xyl_isomerase-like_TIM-brl"/>
</dbReference>
<proteinExistence type="predicted"/>
<evidence type="ECO:0000313" key="4">
    <source>
        <dbReference type="EMBL" id="TMU55060.1"/>
    </source>
</evidence>
<dbReference type="InterPro" id="IPR050832">
    <property type="entry name" value="Bact_Acetyltransf"/>
</dbReference>
<dbReference type="InterPro" id="IPR016181">
    <property type="entry name" value="Acyl_CoA_acyltransferase"/>
</dbReference>
<dbReference type="Gene3D" id="3.40.630.30">
    <property type="match status" value="1"/>
</dbReference>
<dbReference type="Pfam" id="PF00583">
    <property type="entry name" value="Acetyltransf_1"/>
    <property type="match status" value="1"/>
</dbReference>
<dbReference type="Pfam" id="PF01261">
    <property type="entry name" value="AP_endonuc_2"/>
    <property type="match status" value="1"/>
</dbReference>
<dbReference type="SUPFAM" id="SSF51658">
    <property type="entry name" value="Xylose isomerase-like"/>
    <property type="match status" value="1"/>
</dbReference>
<protein>
    <submittedName>
        <fullName evidence="4">GNAT family N-acetyltransferase</fullName>
    </submittedName>
</protein>
<sequence>MGVELEVLEISNKNYTILESFIESLDDEKNSFRYFNKRGKEVLNNHLCTLLLRKDNETMGYGHLDKENDTIWLGIVVKSSFQGLGLGKRIIQILLDKATQLGVGAIQLSVDNDNFKAIKLYKGFGFKLILQENTYSIFRIDINANSFANTIGVSTLAFGKNSREEIVSISREEELTIEFSSSFPFQSDMGEFFVNCDIKRLAHNYFPAPSEPFVLNLGSSNAEIRERSILHCISGLRLSKKAGAPCFSAHAGFCVDPQPDQLGKKLNIDVPVNREENWSHFINSVKIVLDEAERLGLSFYVENNVTASFNLRNDGIEMLLCSRPQEMVRLFEEINSESFGLLLDTAHLKVSANALNFELNNAVEKVKPYVRYIHHSDNDGNRDTNESIDDSYWFLPWLKHFPDCIHVLEVKNITLNQINKQLGLLRTYGKQ</sequence>
<feature type="domain" description="N-acetyltransferase" evidence="3">
    <location>
        <begin position="5"/>
        <end position="145"/>
    </location>
</feature>
<keyword evidence="2" id="KW-0012">Acyltransferase</keyword>
<dbReference type="Proteomes" id="UP000751614">
    <property type="component" value="Unassembled WGS sequence"/>
</dbReference>
<dbReference type="PANTHER" id="PTHR43877">
    <property type="entry name" value="AMINOALKYLPHOSPHONATE N-ACETYLTRANSFERASE-RELATED-RELATED"/>
    <property type="match status" value="1"/>
</dbReference>